<keyword evidence="5" id="KW-0918">Phosphonate transport</keyword>
<dbReference type="InterPro" id="IPR003439">
    <property type="entry name" value="ABC_transporter-like_ATP-bd"/>
</dbReference>
<dbReference type="SUPFAM" id="SSF52540">
    <property type="entry name" value="P-loop containing nucleoside triphosphate hydrolases"/>
    <property type="match status" value="1"/>
</dbReference>
<gene>
    <name evidence="9" type="primary">phnC</name>
    <name evidence="9" type="ORF">I6N96_08290</name>
</gene>
<reference evidence="9 10" key="1">
    <citation type="submission" date="2020-12" db="EMBL/GenBank/DDBJ databases">
        <title>Vagococcus allomyrinae sp. nov. and Enterococcus lavae sp. nov., isolated from the larvae of Allomyrina dichotoma.</title>
        <authorList>
            <person name="Lee S.D."/>
        </authorList>
    </citation>
    <scope>NUCLEOTIDE SEQUENCE [LARGE SCALE GENOMIC DNA]</scope>
    <source>
        <strain evidence="9 10">BWM-S5</strain>
    </source>
</reference>
<dbReference type="Proteomes" id="UP000673375">
    <property type="component" value="Unassembled WGS sequence"/>
</dbReference>
<dbReference type="EMBL" id="JAEDXU010000003">
    <property type="protein sequence ID" value="MBP1046282.1"/>
    <property type="molecule type" value="Genomic_DNA"/>
</dbReference>
<sequence length="272" mass="30303">MNTKLLEISNLKKTYDQKNYALKGIDLCIEKGEFIVVIGPSGAGKSTFIRAINRMIEPSEGTIAFDGIPMEKIKGRDLREQRANIGMIFQHYNLINRSNVIKNVMHGRLGSVSFIKSLFGLYPEIDKKEAFELLEKVGLGAHIYKRAGDLSGGQMQRVGICRAIMQRPKLILADEPIASLDPNSATIIMQHLRNVTDERGITCIVNLHQVDFAKKYATRIIGIKDGQVVFDGAPAHLTEETIADIYVGKEEQMKLTAENQELDKGALIYGEI</sequence>
<evidence type="ECO:0000256" key="1">
    <source>
        <dbReference type="ARBA" id="ARBA00022448"/>
    </source>
</evidence>
<dbReference type="PROSITE" id="PS50893">
    <property type="entry name" value="ABC_TRANSPORTER_2"/>
    <property type="match status" value="1"/>
</dbReference>
<evidence type="ECO:0000259" key="8">
    <source>
        <dbReference type="PROSITE" id="PS50893"/>
    </source>
</evidence>
<keyword evidence="6" id="KW-1278">Translocase</keyword>
<keyword evidence="4 9" id="KW-0067">ATP-binding</keyword>
<dbReference type="GO" id="GO:0005524">
    <property type="term" value="F:ATP binding"/>
    <property type="evidence" value="ECO:0007669"/>
    <property type="project" value="UniProtKB-KW"/>
</dbReference>
<evidence type="ECO:0000256" key="2">
    <source>
        <dbReference type="ARBA" id="ARBA00022475"/>
    </source>
</evidence>
<evidence type="ECO:0000256" key="6">
    <source>
        <dbReference type="ARBA" id="ARBA00022967"/>
    </source>
</evidence>
<dbReference type="InterPro" id="IPR050086">
    <property type="entry name" value="MetN_ABC_transporter-like"/>
</dbReference>
<feature type="domain" description="ABC transporter" evidence="8">
    <location>
        <begin position="6"/>
        <end position="250"/>
    </location>
</feature>
<proteinExistence type="predicted"/>
<dbReference type="InterPro" id="IPR027417">
    <property type="entry name" value="P-loop_NTPase"/>
</dbReference>
<evidence type="ECO:0000313" key="9">
    <source>
        <dbReference type="EMBL" id="MBP1046282.1"/>
    </source>
</evidence>
<keyword evidence="2" id="KW-1003">Cell membrane</keyword>
<evidence type="ECO:0000313" key="10">
    <source>
        <dbReference type="Proteomes" id="UP000673375"/>
    </source>
</evidence>
<comment type="caution">
    <text evidence="9">The sequence shown here is derived from an EMBL/GenBank/DDBJ whole genome shotgun (WGS) entry which is preliminary data.</text>
</comment>
<evidence type="ECO:0000256" key="5">
    <source>
        <dbReference type="ARBA" id="ARBA00022885"/>
    </source>
</evidence>
<keyword evidence="1" id="KW-0813">Transport</keyword>
<dbReference type="InterPro" id="IPR012693">
    <property type="entry name" value="ABC_transpr_PhnC"/>
</dbReference>
<dbReference type="PANTHER" id="PTHR43166">
    <property type="entry name" value="AMINO ACID IMPORT ATP-BINDING PROTEIN"/>
    <property type="match status" value="1"/>
</dbReference>
<accession>A0ABS4CK24</accession>
<dbReference type="RefSeq" id="WP_209557096.1">
    <property type="nucleotide sequence ID" value="NZ_JAEDXU010000003.1"/>
</dbReference>
<dbReference type="SMART" id="SM00382">
    <property type="entry name" value="AAA"/>
    <property type="match status" value="1"/>
</dbReference>
<dbReference type="InterPro" id="IPR003593">
    <property type="entry name" value="AAA+_ATPase"/>
</dbReference>
<dbReference type="Pfam" id="PF00005">
    <property type="entry name" value="ABC_tran"/>
    <property type="match status" value="1"/>
</dbReference>
<dbReference type="InterPro" id="IPR017871">
    <property type="entry name" value="ABC_transporter-like_CS"/>
</dbReference>
<dbReference type="Gene3D" id="3.40.50.300">
    <property type="entry name" value="P-loop containing nucleotide triphosphate hydrolases"/>
    <property type="match status" value="1"/>
</dbReference>
<name>A0ABS4CK24_9ENTE</name>
<keyword evidence="7" id="KW-0472">Membrane</keyword>
<protein>
    <submittedName>
        <fullName evidence="9">Phosphonate ABC transporter ATP-binding protein</fullName>
    </submittedName>
</protein>
<dbReference type="PROSITE" id="PS00211">
    <property type="entry name" value="ABC_TRANSPORTER_1"/>
    <property type="match status" value="1"/>
</dbReference>
<evidence type="ECO:0000256" key="4">
    <source>
        <dbReference type="ARBA" id="ARBA00022840"/>
    </source>
</evidence>
<keyword evidence="10" id="KW-1185">Reference proteome</keyword>
<organism evidence="9 10">
    <name type="scientific">Enterococcus larvae</name>
    <dbReference type="NCBI Taxonomy" id="2794352"/>
    <lineage>
        <taxon>Bacteria</taxon>
        <taxon>Bacillati</taxon>
        <taxon>Bacillota</taxon>
        <taxon>Bacilli</taxon>
        <taxon>Lactobacillales</taxon>
        <taxon>Enterococcaceae</taxon>
        <taxon>Enterococcus</taxon>
    </lineage>
</organism>
<evidence type="ECO:0000256" key="3">
    <source>
        <dbReference type="ARBA" id="ARBA00022741"/>
    </source>
</evidence>
<dbReference type="PANTHER" id="PTHR43166:SF6">
    <property type="entry name" value="PHOSPHONATES IMPORT ATP-BINDING PROTEIN PHNC"/>
    <property type="match status" value="1"/>
</dbReference>
<dbReference type="CDD" id="cd03256">
    <property type="entry name" value="ABC_PhnC_transporter"/>
    <property type="match status" value="1"/>
</dbReference>
<dbReference type="NCBIfam" id="TIGR02315">
    <property type="entry name" value="ABC_phnC"/>
    <property type="match status" value="1"/>
</dbReference>
<evidence type="ECO:0000256" key="7">
    <source>
        <dbReference type="ARBA" id="ARBA00023136"/>
    </source>
</evidence>
<keyword evidence="3" id="KW-0547">Nucleotide-binding</keyword>